<dbReference type="PANTHER" id="PTHR30636:SF3">
    <property type="entry name" value="UPF0701 PROTEIN YICC"/>
    <property type="match status" value="1"/>
</dbReference>
<keyword evidence="4" id="KW-0378">Hydrolase</keyword>
<dbReference type="NCBIfam" id="TIGR00255">
    <property type="entry name" value="YicC/YloC family endoribonuclease"/>
    <property type="match status" value="1"/>
</dbReference>
<evidence type="ECO:0000256" key="5">
    <source>
        <dbReference type="ARBA" id="ARBA00035648"/>
    </source>
</evidence>
<proteinExistence type="inferred from homology"/>
<name>A0A1V4SGS2_RUMHU</name>
<dbReference type="GO" id="GO:0004521">
    <property type="term" value="F:RNA endonuclease activity"/>
    <property type="evidence" value="ECO:0007669"/>
    <property type="project" value="InterPro"/>
</dbReference>
<evidence type="ECO:0008006" key="10">
    <source>
        <dbReference type="Google" id="ProtNLM"/>
    </source>
</evidence>
<dbReference type="InterPro" id="IPR013551">
    <property type="entry name" value="YicC-like_C"/>
</dbReference>
<dbReference type="PANTHER" id="PTHR30636">
    <property type="entry name" value="UPF0701 PROTEIN YICC"/>
    <property type="match status" value="1"/>
</dbReference>
<evidence type="ECO:0000256" key="1">
    <source>
        <dbReference type="ARBA" id="ARBA00001968"/>
    </source>
</evidence>
<keyword evidence="9" id="KW-1185">Reference proteome</keyword>
<evidence type="ECO:0000313" key="8">
    <source>
        <dbReference type="EMBL" id="OPX42665.1"/>
    </source>
</evidence>
<dbReference type="InterPro" id="IPR013527">
    <property type="entry name" value="YicC-like_N"/>
</dbReference>
<dbReference type="Pfam" id="PF03755">
    <property type="entry name" value="YicC-like_N"/>
    <property type="match status" value="1"/>
</dbReference>
<accession>A0A1V4SGS2</accession>
<evidence type="ECO:0000259" key="7">
    <source>
        <dbReference type="Pfam" id="PF08340"/>
    </source>
</evidence>
<dbReference type="InterPro" id="IPR005229">
    <property type="entry name" value="YicC/YloC-like"/>
</dbReference>
<dbReference type="Proteomes" id="UP000191554">
    <property type="component" value="Unassembled WGS sequence"/>
</dbReference>
<evidence type="ECO:0000256" key="4">
    <source>
        <dbReference type="ARBA" id="ARBA00022801"/>
    </source>
</evidence>
<comment type="caution">
    <text evidence="8">The sequence shown here is derived from an EMBL/GenBank/DDBJ whole genome shotgun (WGS) entry which is preliminary data.</text>
</comment>
<keyword evidence="3" id="KW-0255">Endonuclease</keyword>
<comment type="cofactor">
    <cofactor evidence="1">
        <name>a divalent metal cation</name>
        <dbReference type="ChEBI" id="CHEBI:60240"/>
    </cofactor>
</comment>
<evidence type="ECO:0000256" key="2">
    <source>
        <dbReference type="ARBA" id="ARBA00022722"/>
    </source>
</evidence>
<evidence type="ECO:0000259" key="6">
    <source>
        <dbReference type="Pfam" id="PF03755"/>
    </source>
</evidence>
<dbReference type="STRING" id="48256.CLHUN_34870"/>
<gene>
    <name evidence="8" type="ORF">CLHUN_34870</name>
</gene>
<reference evidence="8 9" key="1">
    <citation type="submission" date="2017-03" db="EMBL/GenBank/DDBJ databases">
        <title>Genome sequence of Clostridium hungatei DSM 14427.</title>
        <authorList>
            <person name="Poehlein A."/>
            <person name="Daniel R."/>
        </authorList>
    </citation>
    <scope>NUCLEOTIDE SEQUENCE [LARGE SCALE GENOMIC DNA]</scope>
    <source>
        <strain evidence="8 9">DSM 14427</strain>
    </source>
</reference>
<dbReference type="Pfam" id="PF08340">
    <property type="entry name" value="YicC-like_C"/>
    <property type="match status" value="1"/>
</dbReference>
<comment type="similarity">
    <text evidence="5">Belongs to the YicC/YloC family.</text>
</comment>
<organism evidence="8 9">
    <name type="scientific">Ruminiclostridium hungatei</name>
    <name type="common">Clostridium hungatei</name>
    <dbReference type="NCBI Taxonomy" id="48256"/>
    <lineage>
        <taxon>Bacteria</taxon>
        <taxon>Bacillati</taxon>
        <taxon>Bacillota</taxon>
        <taxon>Clostridia</taxon>
        <taxon>Eubacteriales</taxon>
        <taxon>Oscillospiraceae</taxon>
        <taxon>Ruminiclostridium</taxon>
    </lineage>
</organism>
<dbReference type="RefSeq" id="WP_080065909.1">
    <property type="nucleotide sequence ID" value="NZ_MZGX01000026.1"/>
</dbReference>
<dbReference type="GO" id="GO:0016787">
    <property type="term" value="F:hydrolase activity"/>
    <property type="evidence" value="ECO:0007669"/>
    <property type="project" value="UniProtKB-KW"/>
</dbReference>
<sequence length="293" mass="34061">MVRSMTGFGRGTYAEHGKEFTVEIKSVNHRYVDFYIKLPRQIAYLEERVREVAAKSIFRGKVDIFISFEDRSEDSRSVMLDEALAGAYIQAVEKLRDKYGLKDDLSLSFVSRFPDVLRIEKNEDDEEQLWVILNKALDAAVASLVQMREKEGNELRMSLLQKADYMEKIISQITNRSPEVVIEYKQKLENRIKELLNQQTIDENRIAMEVAIFADRCSIDEELVRLGSHLIQLRDILSIKKQPVGRKLDFLVQEINREINTIGSKSNDIEITKLVLELKSETEKIREQIQNME</sequence>
<dbReference type="AlphaFoldDB" id="A0A1V4SGS2"/>
<protein>
    <recommendedName>
        <fullName evidence="10">YicC-like family protein</fullName>
    </recommendedName>
</protein>
<dbReference type="OrthoDB" id="9771229at2"/>
<evidence type="ECO:0000313" key="9">
    <source>
        <dbReference type="Proteomes" id="UP000191554"/>
    </source>
</evidence>
<evidence type="ECO:0000256" key="3">
    <source>
        <dbReference type="ARBA" id="ARBA00022759"/>
    </source>
</evidence>
<feature type="domain" description="Endoribonuclease YicC-like C-terminal" evidence="7">
    <location>
        <begin position="173"/>
        <end position="293"/>
    </location>
</feature>
<keyword evidence="2" id="KW-0540">Nuclease</keyword>
<feature type="domain" description="Endoribonuclease YicC-like N-terminal" evidence="6">
    <location>
        <begin position="2"/>
        <end position="156"/>
    </location>
</feature>
<dbReference type="EMBL" id="MZGX01000026">
    <property type="protein sequence ID" value="OPX42665.1"/>
    <property type="molecule type" value="Genomic_DNA"/>
</dbReference>